<accession>A0ABD4T350</accession>
<dbReference type="AlphaFoldDB" id="A0ABD4T350"/>
<keyword evidence="2" id="KW-1185">Reference proteome</keyword>
<dbReference type="Gene3D" id="3.40.50.300">
    <property type="entry name" value="P-loop containing nucleotide triphosphate hydrolases"/>
    <property type="match status" value="1"/>
</dbReference>
<dbReference type="Proteomes" id="UP000031561">
    <property type="component" value="Unassembled WGS sequence"/>
</dbReference>
<comment type="caution">
    <text evidence="1">The sequence shown here is derived from an EMBL/GenBank/DDBJ whole genome shotgun (WGS) entry which is preliminary data.</text>
</comment>
<evidence type="ECO:0000313" key="1">
    <source>
        <dbReference type="EMBL" id="MCM1983024.1"/>
    </source>
</evidence>
<reference evidence="1 2" key="1">
    <citation type="journal article" date="2015" name="Genome Announc.">
        <title>Draft Genome Sequence of Filamentous Marine Cyanobacterium Lyngbya confervoides Strain BDU141951.</title>
        <authorList>
            <person name="Chandrababunaidu M.M."/>
            <person name="Sen D."/>
            <person name="Tripathy S."/>
        </authorList>
    </citation>
    <scope>NUCLEOTIDE SEQUENCE [LARGE SCALE GENOMIC DNA]</scope>
    <source>
        <strain evidence="1 2">BDU141951</strain>
    </source>
</reference>
<sequence length="713" mass="81115">MHPTCHMLVGPPASGKTTVAQHLKHCLPEAIVVNTDDLRRDLFGNEEIQGPWEPLEASVLQHIQIALKHGQPVIYDATNVKRSWRMDLIQKLNFPDLPWIAWVLQTPLAMCLEWNQQRQRQVPNPIIQTFYQTLHQFPVLPAEGYQSVLALHPHLETNLPQVLQRELDNLETRQRNQQNRYAHFQRHGYSQLLDFDRLMHLIQLLSHAPGLGQLATQDPQRLMCLLQTQHLPAFLEPLEEIAAVMAAQHGALYADPTHLAQDLQWLEANGFLGSPVPNRPLQLPPAPPTHPIRCHPYSDRDAFERLLNTIRYILQSPLSQEPARQAEQDRVPTPPGQIAILAHQLQAAGLVPGNPLPMLRKDIERILKPYGLFPPQPLRKGYFLGTGILDRSDLQALYELAQKQVDGLDDVLSRALVERFETRLRWAQFDLQQHYPVRAIERGSIVNVDLLSGEALSTPAQSQALEADIRHRCLIGLAYRKGAALHGDRPLQETVWPIQILFHNIAWYLGYQVASGPRKGLFCFERLDRLYRTPPKETAPPWSQQQQRQALKHLETLCQHSFGIYFGQDPAQQEAFLQATPRQRLQHMGTLKLRVTPALFRFISEATQQFPRAQVAMSRPEQRDLHGHPDLKKLYKLPRAQDPQHPFRLQVKLPAWCFEDVTLKAWVLGLGPGVKVMGPPPFQAWVLQEIQQAANLYSAPPSSAPNPSPSLPS</sequence>
<dbReference type="SUPFAM" id="SSF52540">
    <property type="entry name" value="P-loop containing nucleoside triphosphate hydrolases"/>
    <property type="match status" value="1"/>
</dbReference>
<gene>
    <name evidence="1" type="ORF">QQ91_0009335</name>
</gene>
<protein>
    <submittedName>
        <fullName evidence="1">WYL domain-containing protein</fullName>
    </submittedName>
</protein>
<dbReference type="RefSeq" id="WP_166281813.1">
    <property type="nucleotide sequence ID" value="NZ_JTHE03000053.1"/>
</dbReference>
<name>A0ABD4T350_9CYAN</name>
<proteinExistence type="predicted"/>
<dbReference type="InterPro" id="IPR027417">
    <property type="entry name" value="P-loop_NTPase"/>
</dbReference>
<dbReference type="Pfam" id="PF13671">
    <property type="entry name" value="AAA_33"/>
    <property type="match status" value="1"/>
</dbReference>
<organism evidence="1 2">
    <name type="scientific">Lyngbya confervoides BDU141951</name>
    <dbReference type="NCBI Taxonomy" id="1574623"/>
    <lineage>
        <taxon>Bacteria</taxon>
        <taxon>Bacillati</taxon>
        <taxon>Cyanobacteriota</taxon>
        <taxon>Cyanophyceae</taxon>
        <taxon>Oscillatoriophycideae</taxon>
        <taxon>Oscillatoriales</taxon>
        <taxon>Microcoleaceae</taxon>
        <taxon>Lyngbya</taxon>
    </lineage>
</organism>
<evidence type="ECO:0000313" key="2">
    <source>
        <dbReference type="Proteomes" id="UP000031561"/>
    </source>
</evidence>
<dbReference type="EMBL" id="JTHE03000053">
    <property type="protein sequence ID" value="MCM1983024.1"/>
    <property type="molecule type" value="Genomic_DNA"/>
</dbReference>